<organism evidence="1">
    <name type="scientific">marine sediment metagenome</name>
    <dbReference type="NCBI Taxonomy" id="412755"/>
    <lineage>
        <taxon>unclassified sequences</taxon>
        <taxon>metagenomes</taxon>
        <taxon>ecological metagenomes</taxon>
    </lineage>
</organism>
<sequence length="96" mass="10761">MEFVQFNMSVILSQQYDILADIAEEMAEIYKKSEDLDLMELYDGYTTMREGIGSLSELVKEQLGEYDFQIFKGDAILMDYFVNGGNGGGGCSPGFE</sequence>
<protein>
    <submittedName>
        <fullName evidence="1">Uncharacterized protein</fullName>
    </submittedName>
</protein>
<dbReference type="AlphaFoldDB" id="X1CB21"/>
<gene>
    <name evidence="1" type="ORF">S01H4_63611</name>
</gene>
<dbReference type="EMBL" id="BART01038306">
    <property type="protein sequence ID" value="GAH05371.1"/>
    <property type="molecule type" value="Genomic_DNA"/>
</dbReference>
<feature type="non-terminal residue" evidence="1">
    <location>
        <position position="96"/>
    </location>
</feature>
<name>X1CB21_9ZZZZ</name>
<proteinExistence type="predicted"/>
<comment type="caution">
    <text evidence="1">The sequence shown here is derived from an EMBL/GenBank/DDBJ whole genome shotgun (WGS) entry which is preliminary data.</text>
</comment>
<accession>X1CB21</accession>
<reference evidence="1" key="1">
    <citation type="journal article" date="2014" name="Front. Microbiol.">
        <title>High frequency of phylogenetically diverse reductive dehalogenase-homologous genes in deep subseafloor sedimentary metagenomes.</title>
        <authorList>
            <person name="Kawai M."/>
            <person name="Futagami T."/>
            <person name="Toyoda A."/>
            <person name="Takaki Y."/>
            <person name="Nishi S."/>
            <person name="Hori S."/>
            <person name="Arai W."/>
            <person name="Tsubouchi T."/>
            <person name="Morono Y."/>
            <person name="Uchiyama I."/>
            <person name="Ito T."/>
            <person name="Fujiyama A."/>
            <person name="Inagaki F."/>
            <person name="Takami H."/>
        </authorList>
    </citation>
    <scope>NUCLEOTIDE SEQUENCE</scope>
    <source>
        <strain evidence="1">Expedition CK06-06</strain>
    </source>
</reference>
<evidence type="ECO:0000313" key="1">
    <source>
        <dbReference type="EMBL" id="GAH05371.1"/>
    </source>
</evidence>